<dbReference type="PANTHER" id="PTHR35007">
    <property type="entry name" value="INTEGRAL MEMBRANE PROTEIN-RELATED"/>
    <property type="match status" value="1"/>
</dbReference>
<dbReference type="AlphaFoldDB" id="A0A7Y9X998"/>
<protein>
    <submittedName>
        <fullName evidence="2">Flp pilus assembly protein TadB</fullName>
    </submittedName>
</protein>
<accession>A0A7Y9X998</accession>
<evidence type="ECO:0000256" key="1">
    <source>
        <dbReference type="SAM" id="Phobius"/>
    </source>
</evidence>
<gene>
    <name evidence="2" type="ORF">HNR06_000918</name>
</gene>
<dbReference type="RefSeq" id="WP_337797799.1">
    <property type="nucleotide sequence ID" value="NZ_JACCHL010000001.1"/>
</dbReference>
<dbReference type="Proteomes" id="UP000584931">
    <property type="component" value="Unassembled WGS sequence"/>
</dbReference>
<reference evidence="2 3" key="1">
    <citation type="submission" date="2020-07" db="EMBL/GenBank/DDBJ databases">
        <title>Sequencing the genomes of 1000 actinobacteria strains.</title>
        <authorList>
            <person name="Klenk H.-P."/>
        </authorList>
    </citation>
    <scope>NUCLEOTIDE SEQUENCE [LARGE SCALE GENOMIC DNA]</scope>
    <source>
        <strain evidence="2 3">DSM 45278</strain>
    </source>
</reference>
<keyword evidence="1" id="KW-1133">Transmembrane helix</keyword>
<feature type="transmembrane region" description="Helical" evidence="1">
    <location>
        <begin position="215"/>
        <end position="233"/>
    </location>
</feature>
<organism evidence="2 3">
    <name type="scientific">Nocardiopsis sinuspersici</name>
    <dbReference type="NCBI Taxonomy" id="501010"/>
    <lineage>
        <taxon>Bacteria</taxon>
        <taxon>Bacillati</taxon>
        <taxon>Actinomycetota</taxon>
        <taxon>Actinomycetes</taxon>
        <taxon>Streptosporangiales</taxon>
        <taxon>Nocardiopsidaceae</taxon>
        <taxon>Nocardiopsis</taxon>
    </lineage>
</organism>
<dbReference type="PANTHER" id="PTHR35007:SF1">
    <property type="entry name" value="PILUS ASSEMBLY PROTEIN"/>
    <property type="match status" value="1"/>
</dbReference>
<dbReference type="EMBL" id="JACCHL010000001">
    <property type="protein sequence ID" value="NYH51329.1"/>
    <property type="molecule type" value="Genomic_DNA"/>
</dbReference>
<evidence type="ECO:0000313" key="2">
    <source>
        <dbReference type="EMBL" id="NYH51329.1"/>
    </source>
</evidence>
<proteinExistence type="predicted"/>
<feature type="transmembrane region" description="Helical" evidence="1">
    <location>
        <begin position="34"/>
        <end position="55"/>
    </location>
</feature>
<sequence length="235" mass="23699">MSGLLARTGIPGPTTASVLAASGTSVETYRAEKAAATALGLLLGTVLATVGVLFLPSPLAAWLLAALVAGVCFLAPDLAAHSAAGEHRAELRAATSALADLVVMGLASGAGTTGAVTAALQHGQGRAPERIRGAVHTATLRHRPPWEGLEALSEETGVRELGELAASLRLGGSSGARTRTSLAAKATSLRARRLAEDEAAAHAATERMTLPTMGLVAGFLVLISYVALTHVTAGF</sequence>
<keyword evidence="1" id="KW-0812">Transmembrane</keyword>
<feature type="transmembrane region" description="Helical" evidence="1">
    <location>
        <begin position="61"/>
        <end position="80"/>
    </location>
</feature>
<keyword evidence="1" id="KW-0472">Membrane</keyword>
<name>A0A7Y9X998_9ACTN</name>
<evidence type="ECO:0000313" key="3">
    <source>
        <dbReference type="Proteomes" id="UP000584931"/>
    </source>
</evidence>
<comment type="caution">
    <text evidence="2">The sequence shown here is derived from an EMBL/GenBank/DDBJ whole genome shotgun (WGS) entry which is preliminary data.</text>
</comment>